<dbReference type="PANTHER" id="PTHR43811:SF19">
    <property type="entry name" value="39 KDA FK506-BINDING NUCLEAR PROTEIN"/>
    <property type="match status" value="1"/>
</dbReference>
<dbReference type="PANTHER" id="PTHR43811">
    <property type="entry name" value="FKBP-TYPE PEPTIDYL-PROLYL CIS-TRANS ISOMERASE FKPA"/>
    <property type="match status" value="1"/>
</dbReference>
<dbReference type="FunFam" id="3.10.50.40:FF:000006">
    <property type="entry name" value="Peptidyl-prolyl cis-trans isomerase"/>
    <property type="match status" value="1"/>
</dbReference>
<comment type="caution">
    <text evidence="8">The sequence shown here is derived from an EMBL/GenBank/DDBJ whole genome shotgun (WGS) entry which is preliminary data.</text>
</comment>
<dbReference type="EC" id="5.2.1.8" evidence="6"/>
<dbReference type="Gene3D" id="3.10.50.40">
    <property type="match status" value="1"/>
</dbReference>
<dbReference type="Proteomes" id="UP000317839">
    <property type="component" value="Unassembled WGS sequence"/>
</dbReference>
<dbReference type="SUPFAM" id="SSF54534">
    <property type="entry name" value="FKBP-like"/>
    <property type="match status" value="1"/>
</dbReference>
<evidence type="ECO:0000256" key="1">
    <source>
        <dbReference type="ARBA" id="ARBA00000971"/>
    </source>
</evidence>
<evidence type="ECO:0000256" key="6">
    <source>
        <dbReference type="RuleBase" id="RU003915"/>
    </source>
</evidence>
<dbReference type="GO" id="GO:0006457">
    <property type="term" value="P:protein folding"/>
    <property type="evidence" value="ECO:0007669"/>
    <property type="project" value="InterPro"/>
</dbReference>
<evidence type="ECO:0000256" key="4">
    <source>
        <dbReference type="ARBA" id="ARBA00023235"/>
    </source>
</evidence>
<gene>
    <name evidence="8" type="ORF">FLL45_14105</name>
</gene>
<dbReference type="PROSITE" id="PS50059">
    <property type="entry name" value="FKBP_PPIASE"/>
    <property type="match status" value="1"/>
</dbReference>
<dbReference type="EMBL" id="VIKR01000003">
    <property type="protein sequence ID" value="TQV73990.1"/>
    <property type="molecule type" value="Genomic_DNA"/>
</dbReference>
<keyword evidence="9" id="KW-1185">Reference proteome</keyword>
<comment type="catalytic activity">
    <reaction evidence="1 5 6">
        <text>[protein]-peptidylproline (omega=180) = [protein]-peptidylproline (omega=0)</text>
        <dbReference type="Rhea" id="RHEA:16237"/>
        <dbReference type="Rhea" id="RHEA-COMP:10747"/>
        <dbReference type="Rhea" id="RHEA-COMP:10748"/>
        <dbReference type="ChEBI" id="CHEBI:83833"/>
        <dbReference type="ChEBI" id="CHEBI:83834"/>
        <dbReference type="EC" id="5.2.1.8"/>
    </reaction>
</comment>
<dbReference type="InterPro" id="IPR000774">
    <property type="entry name" value="PPIase_FKBP_N"/>
</dbReference>
<comment type="similarity">
    <text evidence="2 6">Belongs to the FKBP-type PPIase family.</text>
</comment>
<reference evidence="8 9" key="1">
    <citation type="submission" date="2019-06" db="EMBL/GenBank/DDBJ databases">
        <title>Draft genome of Aliikangiella marina GYP-15.</title>
        <authorList>
            <person name="Wang G."/>
        </authorList>
    </citation>
    <scope>NUCLEOTIDE SEQUENCE [LARGE SCALE GENOMIC DNA]</scope>
    <source>
        <strain evidence="8 9">GYP-15</strain>
    </source>
</reference>
<dbReference type="InterPro" id="IPR001179">
    <property type="entry name" value="PPIase_FKBP_dom"/>
</dbReference>
<evidence type="ECO:0000313" key="9">
    <source>
        <dbReference type="Proteomes" id="UP000317839"/>
    </source>
</evidence>
<protein>
    <recommendedName>
        <fullName evidence="6">Peptidyl-prolyl cis-trans isomerase</fullName>
        <ecNumber evidence="6">5.2.1.8</ecNumber>
    </recommendedName>
</protein>
<sequence>MIVNLASLLNMSNLKTLRAFFLITSIIVLQACEQPVPNNQLQKLKAEGQAYLAKNKSVSGVTVTESGLQYQVLVNGDGIKPSASDTVEVHYVGTLINGEEFDSSYKRGNTISFPLNRVIKGWTEGLQLMPVGSKYKFTIPYNLAYGERGKGSTIPPYATLIFEVELVAIK</sequence>
<keyword evidence="3 5" id="KW-0697">Rotamase</keyword>
<dbReference type="GO" id="GO:0003755">
    <property type="term" value="F:peptidyl-prolyl cis-trans isomerase activity"/>
    <property type="evidence" value="ECO:0007669"/>
    <property type="project" value="UniProtKB-UniRule"/>
</dbReference>
<dbReference type="Pfam" id="PF00254">
    <property type="entry name" value="FKBP_C"/>
    <property type="match status" value="1"/>
</dbReference>
<evidence type="ECO:0000259" key="7">
    <source>
        <dbReference type="PROSITE" id="PS50059"/>
    </source>
</evidence>
<dbReference type="InterPro" id="IPR046357">
    <property type="entry name" value="PPIase_dom_sf"/>
</dbReference>
<evidence type="ECO:0000313" key="8">
    <source>
        <dbReference type="EMBL" id="TQV73990.1"/>
    </source>
</evidence>
<organism evidence="8 9">
    <name type="scientific">Aliikangiella marina</name>
    <dbReference type="NCBI Taxonomy" id="1712262"/>
    <lineage>
        <taxon>Bacteria</taxon>
        <taxon>Pseudomonadati</taxon>
        <taxon>Pseudomonadota</taxon>
        <taxon>Gammaproteobacteria</taxon>
        <taxon>Oceanospirillales</taxon>
        <taxon>Pleioneaceae</taxon>
        <taxon>Aliikangiella</taxon>
    </lineage>
</organism>
<evidence type="ECO:0000256" key="3">
    <source>
        <dbReference type="ARBA" id="ARBA00023110"/>
    </source>
</evidence>
<dbReference type="Pfam" id="PF01346">
    <property type="entry name" value="FKBP_N"/>
    <property type="match status" value="1"/>
</dbReference>
<feature type="domain" description="PPIase FKBP-type" evidence="7">
    <location>
        <begin position="84"/>
        <end position="170"/>
    </location>
</feature>
<accession>A0A545T9V0</accession>
<keyword evidence="4 5" id="KW-0413">Isomerase</keyword>
<proteinExistence type="inferred from homology"/>
<evidence type="ECO:0000256" key="2">
    <source>
        <dbReference type="ARBA" id="ARBA00006577"/>
    </source>
</evidence>
<dbReference type="OrthoDB" id="9814548at2"/>
<dbReference type="AlphaFoldDB" id="A0A545T9V0"/>
<evidence type="ECO:0000256" key="5">
    <source>
        <dbReference type="PROSITE-ProRule" id="PRU00277"/>
    </source>
</evidence>
<name>A0A545T9V0_9GAMM</name>